<protein>
    <recommendedName>
        <fullName evidence="5 6">Uricase</fullName>
        <ecNumber evidence="5 6">1.7.3.3</ecNumber>
    </recommendedName>
    <alternativeName>
        <fullName evidence="5">Urate oxidase</fullName>
    </alternativeName>
</protein>
<name>A0ABW4P3V5_9NOCA</name>
<dbReference type="GO" id="GO:0004846">
    <property type="term" value="F:urate oxidase activity"/>
    <property type="evidence" value="ECO:0007669"/>
    <property type="project" value="UniProtKB-EC"/>
</dbReference>
<dbReference type="InterPro" id="IPR002042">
    <property type="entry name" value="Uricase"/>
</dbReference>
<gene>
    <name evidence="7" type="primary">pucL</name>
    <name evidence="7" type="ORF">ACFSJG_13315</name>
</gene>
<dbReference type="SUPFAM" id="SSF55620">
    <property type="entry name" value="Tetrahydrobiopterin biosynthesis enzymes-like"/>
    <property type="match status" value="2"/>
</dbReference>
<dbReference type="PANTHER" id="PTHR42874:SF1">
    <property type="entry name" value="URICASE"/>
    <property type="match status" value="1"/>
</dbReference>
<evidence type="ECO:0000313" key="8">
    <source>
        <dbReference type="Proteomes" id="UP001597286"/>
    </source>
</evidence>
<evidence type="ECO:0000256" key="6">
    <source>
        <dbReference type="RuleBase" id="RU004455"/>
    </source>
</evidence>
<comment type="caution">
    <text evidence="7">The sequence shown here is derived from an EMBL/GenBank/DDBJ whole genome shotgun (WGS) entry which is preliminary data.</text>
</comment>
<sequence>MTAQITQAAPTHLTGDIVLGPHQYGKAENRVVRIYRETDRHEIRDVSVSTSLRGDFAAAHLQGDQSSVLPTDTQKQTVYAFAKQRGLESIESYGLELARHFVDDVEPVRCARIDVEEYAWARAQVNGREHDHTWIRQGQEVRTAAVTVEGTGDEQRTWVTAGLKDFTLLKSTGSAFSGFLVDEYTTLTPTEDRILATTLIAEWRYTTTDVDWEATYLGVRALFVERFAEVHSLALQQTLFEMGKAALEAYPMIAEVRLAAPNKHHFDYDLSPFGLDNPNEVFHADDRPYGLIQATVQRSDAPDAGPAWTRGAA</sequence>
<reference evidence="8" key="1">
    <citation type="journal article" date="2019" name="Int. J. Syst. Evol. Microbiol.">
        <title>The Global Catalogue of Microorganisms (GCM) 10K type strain sequencing project: providing services to taxonomists for standard genome sequencing and annotation.</title>
        <authorList>
            <consortium name="The Broad Institute Genomics Platform"/>
            <consortium name="The Broad Institute Genome Sequencing Center for Infectious Disease"/>
            <person name="Wu L."/>
            <person name="Ma J."/>
        </authorList>
    </citation>
    <scope>NUCLEOTIDE SEQUENCE [LARGE SCALE GENOMIC DNA]</scope>
    <source>
        <strain evidence="8">DT72</strain>
    </source>
</reference>
<proteinExistence type="inferred from homology"/>
<dbReference type="NCBIfam" id="TIGR03383">
    <property type="entry name" value="urate_oxi"/>
    <property type="match status" value="1"/>
</dbReference>
<evidence type="ECO:0000256" key="4">
    <source>
        <dbReference type="ARBA" id="ARBA00023002"/>
    </source>
</evidence>
<dbReference type="EC" id="1.7.3.3" evidence="5 6"/>
<evidence type="ECO:0000256" key="2">
    <source>
        <dbReference type="ARBA" id="ARBA00009760"/>
    </source>
</evidence>
<evidence type="ECO:0000256" key="5">
    <source>
        <dbReference type="PIRNR" id="PIRNR000241"/>
    </source>
</evidence>
<dbReference type="PANTHER" id="PTHR42874">
    <property type="entry name" value="URICASE"/>
    <property type="match status" value="1"/>
</dbReference>
<evidence type="ECO:0000313" key="7">
    <source>
        <dbReference type="EMBL" id="MFD1813197.1"/>
    </source>
</evidence>
<comment type="function">
    <text evidence="5 6">Catalyzes the oxidation of uric acid to 5-hydroxyisourate, which is further processed to form (S)-allantoin.</text>
</comment>
<evidence type="ECO:0000256" key="3">
    <source>
        <dbReference type="ARBA" id="ARBA00022631"/>
    </source>
</evidence>
<comment type="catalytic activity">
    <reaction evidence="5 6">
        <text>urate + O2 + H2O = 5-hydroxyisourate + H2O2</text>
        <dbReference type="Rhea" id="RHEA:21368"/>
        <dbReference type="ChEBI" id="CHEBI:15377"/>
        <dbReference type="ChEBI" id="CHEBI:15379"/>
        <dbReference type="ChEBI" id="CHEBI:16240"/>
        <dbReference type="ChEBI" id="CHEBI:17775"/>
        <dbReference type="ChEBI" id="CHEBI:18072"/>
        <dbReference type="EC" id="1.7.3.3"/>
    </reaction>
</comment>
<accession>A0ABW4P3V5</accession>
<keyword evidence="8" id="KW-1185">Reference proteome</keyword>
<dbReference type="PRINTS" id="PR00093">
    <property type="entry name" value="URICASE"/>
</dbReference>
<comment type="similarity">
    <text evidence="2 5 6">Belongs to the uricase family.</text>
</comment>
<dbReference type="EMBL" id="JBHUFB010000010">
    <property type="protein sequence ID" value="MFD1813197.1"/>
    <property type="molecule type" value="Genomic_DNA"/>
</dbReference>
<comment type="pathway">
    <text evidence="1 5">Purine metabolism; urate degradation; (S)-allantoin from urate: step 1/3.</text>
</comment>
<dbReference type="Proteomes" id="UP001597286">
    <property type="component" value="Unassembled WGS sequence"/>
</dbReference>
<dbReference type="Pfam" id="PF01014">
    <property type="entry name" value="Uricase"/>
    <property type="match status" value="2"/>
</dbReference>
<dbReference type="RefSeq" id="WP_378485977.1">
    <property type="nucleotide sequence ID" value="NZ_JBHUFB010000010.1"/>
</dbReference>
<keyword evidence="4 5" id="KW-0560">Oxidoreductase</keyword>
<organism evidence="7 8">
    <name type="scientific">Rhodococcus gannanensis</name>
    <dbReference type="NCBI Taxonomy" id="1960308"/>
    <lineage>
        <taxon>Bacteria</taxon>
        <taxon>Bacillati</taxon>
        <taxon>Actinomycetota</taxon>
        <taxon>Actinomycetes</taxon>
        <taxon>Mycobacteriales</taxon>
        <taxon>Nocardiaceae</taxon>
        <taxon>Rhodococcus</taxon>
    </lineage>
</organism>
<keyword evidence="3 5" id="KW-0659">Purine metabolism</keyword>
<evidence type="ECO:0000256" key="1">
    <source>
        <dbReference type="ARBA" id="ARBA00004831"/>
    </source>
</evidence>
<dbReference type="PIRSF" id="PIRSF000241">
    <property type="entry name" value="Urate_oxidase"/>
    <property type="match status" value="1"/>
</dbReference>
<dbReference type="Gene3D" id="3.10.270.10">
    <property type="entry name" value="Urate Oxidase"/>
    <property type="match status" value="1"/>
</dbReference>